<evidence type="ECO:0000313" key="3">
    <source>
        <dbReference type="Proteomes" id="UP001431209"/>
    </source>
</evidence>
<organism evidence="2 3">
    <name type="scientific">Acrasis kona</name>
    <dbReference type="NCBI Taxonomy" id="1008807"/>
    <lineage>
        <taxon>Eukaryota</taxon>
        <taxon>Discoba</taxon>
        <taxon>Heterolobosea</taxon>
        <taxon>Tetramitia</taxon>
        <taxon>Eutetramitia</taxon>
        <taxon>Acrasidae</taxon>
        <taxon>Acrasis</taxon>
    </lineage>
</organism>
<dbReference type="SUPFAM" id="SSF81383">
    <property type="entry name" value="F-box domain"/>
    <property type="match status" value="1"/>
</dbReference>
<dbReference type="Proteomes" id="UP001431209">
    <property type="component" value="Unassembled WGS sequence"/>
</dbReference>
<evidence type="ECO:0000259" key="1">
    <source>
        <dbReference type="PROSITE" id="PS50181"/>
    </source>
</evidence>
<keyword evidence="3" id="KW-1185">Reference proteome</keyword>
<dbReference type="EMBL" id="JAOPGA020001129">
    <property type="protein sequence ID" value="KAL0485348.1"/>
    <property type="molecule type" value="Genomic_DNA"/>
</dbReference>
<sequence>MSAHFDSEFHGCKSTQKYDINPMCMLWINTPVEIIHHIFCFLDDKMLLTSRLISKNMDELLSCDDVWRILCSRDWTGKQCNKYTTMLNHKTSDKHWKFIYYEALKDFKQNLITENELINTVWQFEHTANVFGSMTNETPKFQANGQYKTSQSILPTNFVVLNNGSQIKIGGFPPLSITRTFVGGWVLKNDFCVITSNGPYYNVLK</sequence>
<comment type="caution">
    <text evidence="2">The sequence shown here is derived from an EMBL/GenBank/DDBJ whole genome shotgun (WGS) entry which is preliminary data.</text>
</comment>
<dbReference type="InterPro" id="IPR001810">
    <property type="entry name" value="F-box_dom"/>
</dbReference>
<accession>A0AAW2Z8R6</accession>
<evidence type="ECO:0000313" key="2">
    <source>
        <dbReference type="EMBL" id="KAL0485348.1"/>
    </source>
</evidence>
<gene>
    <name evidence="2" type="ORF">AKO1_006903</name>
</gene>
<dbReference type="Pfam" id="PF12937">
    <property type="entry name" value="F-box-like"/>
    <property type="match status" value="1"/>
</dbReference>
<dbReference type="AlphaFoldDB" id="A0AAW2Z8R6"/>
<dbReference type="InterPro" id="IPR036047">
    <property type="entry name" value="F-box-like_dom_sf"/>
</dbReference>
<protein>
    <recommendedName>
        <fullName evidence="1">F-box domain-containing protein</fullName>
    </recommendedName>
</protein>
<feature type="domain" description="F-box" evidence="1">
    <location>
        <begin position="24"/>
        <end position="70"/>
    </location>
</feature>
<reference evidence="2 3" key="1">
    <citation type="submission" date="2024-03" db="EMBL/GenBank/DDBJ databases">
        <title>The Acrasis kona genome and developmental transcriptomes reveal deep origins of eukaryotic multicellular pathways.</title>
        <authorList>
            <person name="Sheikh S."/>
            <person name="Fu C.-J."/>
            <person name="Brown M.W."/>
            <person name="Baldauf S.L."/>
        </authorList>
    </citation>
    <scope>NUCLEOTIDE SEQUENCE [LARGE SCALE GENOMIC DNA]</scope>
    <source>
        <strain evidence="2 3">ATCC MYA-3509</strain>
    </source>
</reference>
<name>A0AAW2Z8R6_9EUKA</name>
<dbReference type="Gene3D" id="1.20.1280.50">
    <property type="match status" value="1"/>
</dbReference>
<proteinExistence type="predicted"/>
<dbReference type="PROSITE" id="PS50181">
    <property type="entry name" value="FBOX"/>
    <property type="match status" value="1"/>
</dbReference>